<comment type="caution">
    <text evidence="6">The sequence shown here is derived from an EMBL/GenBank/DDBJ whole genome shotgun (WGS) entry which is preliminary data.</text>
</comment>
<feature type="coiled-coil region" evidence="4">
    <location>
        <begin position="954"/>
        <end position="995"/>
    </location>
</feature>
<dbReference type="Proteomes" id="UP001175271">
    <property type="component" value="Unassembled WGS sequence"/>
</dbReference>
<keyword evidence="2" id="KW-0333">Golgi apparatus</keyword>
<feature type="coiled-coil region" evidence="4">
    <location>
        <begin position="144"/>
        <end position="178"/>
    </location>
</feature>
<feature type="coiled-coil region" evidence="4">
    <location>
        <begin position="211"/>
        <end position="302"/>
    </location>
</feature>
<dbReference type="GO" id="GO:0031267">
    <property type="term" value="F:small GTPase binding"/>
    <property type="evidence" value="ECO:0007669"/>
    <property type="project" value="TreeGrafter"/>
</dbReference>
<dbReference type="EMBL" id="JAUCMV010000002">
    <property type="protein sequence ID" value="KAK0418321.1"/>
    <property type="molecule type" value="Genomic_DNA"/>
</dbReference>
<evidence type="ECO:0008006" key="8">
    <source>
        <dbReference type="Google" id="ProtNLM"/>
    </source>
</evidence>
<feature type="coiled-coil region" evidence="4">
    <location>
        <begin position="1097"/>
        <end position="1124"/>
    </location>
</feature>
<feature type="compositionally biased region" description="Low complexity" evidence="5">
    <location>
        <begin position="935"/>
        <end position="946"/>
    </location>
</feature>
<evidence type="ECO:0000256" key="5">
    <source>
        <dbReference type="SAM" id="MobiDB-lite"/>
    </source>
</evidence>
<accession>A0AA39M1M5</accession>
<evidence type="ECO:0000256" key="4">
    <source>
        <dbReference type="SAM" id="Coils"/>
    </source>
</evidence>
<feature type="coiled-coil region" evidence="4">
    <location>
        <begin position="838"/>
        <end position="865"/>
    </location>
</feature>
<keyword evidence="7" id="KW-1185">Reference proteome</keyword>
<evidence type="ECO:0000313" key="7">
    <source>
        <dbReference type="Proteomes" id="UP001175271"/>
    </source>
</evidence>
<dbReference type="Gene3D" id="1.20.5.1700">
    <property type="match status" value="1"/>
</dbReference>
<name>A0AA39M1M5_9BILA</name>
<feature type="region of interest" description="Disordered" evidence="5">
    <location>
        <begin position="890"/>
        <end position="951"/>
    </location>
</feature>
<feature type="coiled-coil region" evidence="4">
    <location>
        <begin position="644"/>
        <end position="812"/>
    </location>
</feature>
<feature type="coiled-coil region" evidence="4">
    <location>
        <begin position="330"/>
        <end position="596"/>
    </location>
</feature>
<dbReference type="GO" id="GO:0005794">
    <property type="term" value="C:Golgi apparatus"/>
    <property type="evidence" value="ECO:0007669"/>
    <property type="project" value="UniProtKB-SubCell"/>
</dbReference>
<evidence type="ECO:0000313" key="6">
    <source>
        <dbReference type="EMBL" id="KAK0418321.1"/>
    </source>
</evidence>
<dbReference type="GO" id="GO:0007030">
    <property type="term" value="P:Golgi organization"/>
    <property type="evidence" value="ECO:0007669"/>
    <property type="project" value="TreeGrafter"/>
</dbReference>
<keyword evidence="3 4" id="KW-0175">Coiled coil</keyword>
<feature type="region of interest" description="Disordered" evidence="5">
    <location>
        <begin position="308"/>
        <end position="329"/>
    </location>
</feature>
<dbReference type="PANTHER" id="PTHR18921">
    <property type="entry name" value="MYOSIN HEAVY CHAIN - RELATED"/>
    <property type="match status" value="1"/>
</dbReference>
<evidence type="ECO:0000256" key="1">
    <source>
        <dbReference type="ARBA" id="ARBA00004555"/>
    </source>
</evidence>
<organism evidence="6 7">
    <name type="scientific">Steinernema hermaphroditum</name>
    <dbReference type="NCBI Taxonomy" id="289476"/>
    <lineage>
        <taxon>Eukaryota</taxon>
        <taxon>Metazoa</taxon>
        <taxon>Ecdysozoa</taxon>
        <taxon>Nematoda</taxon>
        <taxon>Chromadorea</taxon>
        <taxon>Rhabditida</taxon>
        <taxon>Tylenchina</taxon>
        <taxon>Panagrolaimomorpha</taxon>
        <taxon>Strongyloidoidea</taxon>
        <taxon>Steinernematidae</taxon>
        <taxon>Steinernema</taxon>
    </lineage>
</organism>
<protein>
    <recommendedName>
        <fullName evidence="8">GRIP domain-containing protein</fullName>
    </recommendedName>
</protein>
<comment type="subcellular location">
    <subcellularLocation>
        <location evidence="1">Golgi apparatus</location>
    </subcellularLocation>
</comment>
<feature type="compositionally biased region" description="Basic and acidic residues" evidence="5">
    <location>
        <begin position="890"/>
        <end position="901"/>
    </location>
</feature>
<dbReference type="Gene3D" id="1.10.287.1490">
    <property type="match status" value="1"/>
</dbReference>
<evidence type="ECO:0000256" key="2">
    <source>
        <dbReference type="ARBA" id="ARBA00023034"/>
    </source>
</evidence>
<feature type="coiled-coil region" evidence="4">
    <location>
        <begin position="21"/>
        <end position="115"/>
    </location>
</feature>
<gene>
    <name evidence="6" type="ORF">QR680_013499</name>
</gene>
<dbReference type="GO" id="GO:0006888">
    <property type="term" value="P:endoplasmic reticulum to Golgi vesicle-mediated transport"/>
    <property type="evidence" value="ECO:0007669"/>
    <property type="project" value="TreeGrafter"/>
</dbReference>
<sequence>MAASWFRNIQGQLTEFATEVLNEAQNEVDDPESELQVEKKKSVEFERLLQTEKTRTEELTKQNKSLEDQLYSTNMEMDAIGIRFQNMVESRDQQIKSLKSEVEQLRHQCEEAGSSEAPPDLREQVKQLKAEVNHWKRIVKDSDSGTEQLKIRELEKKLEELRNKQQDEIAALMSLHQQNLAEEREQFEARIAELQGWGNEVSVSSEVSVNVKQFDEKITLLNSEIKELYDKMTTQQECHRKEIAALTEKYNNELKEVESKLANENDGWNCEDSGMSLRSEENEKLESEVKKLTGEVCKLERQLQEERERASQLAEKNLGESSYSADDEDKKKLEMENVKLYDDLKALSQKLDQEQKKHQEEIARLEQVFSDEMDQLRNDDEVKELSQKLKNQQQSHQEEVARLLRKSEMEQLRNDEELKALSEKLDKQQKNHQEELALLKQTCSNEMLQLRTDDQVRGLLSEKLKEQQKDHEEELVRLKQMFSDEIERLRKDDEAKKLSQRLEEQQQIHQKDIDHLRQTHSEEIEQLRCENAESSSEVSLVNEKLELLSKENEDLKIQLETLSEQTTTSTRSDELLEVSSQECARLRVVLEGMEEENKRLFEFIDEKVPKSSTLKDDEAMPTEDLDQRLGRHDARDITDKDAEIRRLRMEIFEMLKAYNELNDEYNEYKVRQEANEDNNSVHRDFTDRIDSLKASLIEYEERYEQCKRENSETVAQLERLTLDFEKLRLGMSCAAPRSSESADTSLNAENKQLKELLKESMDDKEKLMKDTRKFQDTVSSIENELENLRGSNRALHSENASLRETLNNSRDRVSETSALLGGMRSELSAIREASKTREETLGARIASLETERDQLQAEVEQLKIKALDNDTSLARYRAVVGHDGANIVEMKHDDNAKKSDSSEASNNDWERTGAEWTTDQPLSSNSSTADQRRLSSSSDAEASSFSPTATKRDIEKLEEKLEHALAEVAALNEEKRELERTNNELLRTVGQMNVNVEDIRKSFNSLSNDLENMKVDHSQLVGERDNLLATIQDQATQLEEKSRLEAEATAAHTEMDYLKSFVERLEKQTQEQADSLDEFRTMTETLKEEQTKTSSERDSLLSQVTSLKETLDHLNKTNAALNVESAHVTELRQSLEAKHNESVMYYTKLQELAQLGSANDQKVIDLEAKLAKTNQELALSFEDKEKLVKELKRLREHLVMMEETSTREAVAAEERETQLRKTVRMLEEKTEAATDTVLASSNQYQQQLAELTEKLESRDIELAAIQTRLLERERSLSDTSKALSNLQVVLKDLSADHEKEVATYEEEMDGLRQDMQKATVELNAMKANASEWDEERRFIEDTVAMQKEDMLRKDKIMEELENQIEELRHANAEVNRASHKIDDTVLRQLFLSYFTASKDKQGEIALLLASVLEYPQEDIVRIHSIVQQSSRGWFSWMGAVNPMAGAPSITEQFIRFLEHESLAVRQQTALPVESTAVRLPLEDSVTVAQSKSSSDDLKSILES</sequence>
<evidence type="ECO:0000256" key="3">
    <source>
        <dbReference type="ARBA" id="ARBA00023054"/>
    </source>
</evidence>
<feature type="coiled-coil region" evidence="4">
    <location>
        <begin position="1174"/>
        <end position="1268"/>
    </location>
</feature>
<proteinExistence type="predicted"/>
<reference evidence="6" key="1">
    <citation type="submission" date="2023-06" db="EMBL/GenBank/DDBJ databases">
        <title>Genomic analysis of the entomopathogenic nematode Steinernema hermaphroditum.</title>
        <authorList>
            <person name="Schwarz E.M."/>
            <person name="Heppert J.K."/>
            <person name="Baniya A."/>
            <person name="Schwartz H.T."/>
            <person name="Tan C.-H."/>
            <person name="Antoshechkin I."/>
            <person name="Sternberg P.W."/>
            <person name="Goodrich-Blair H."/>
            <person name="Dillman A.R."/>
        </authorList>
    </citation>
    <scope>NUCLEOTIDE SEQUENCE</scope>
    <source>
        <strain evidence="6">PS9179</strain>
        <tissue evidence="6">Whole animal</tissue>
    </source>
</reference>
<dbReference type="PANTHER" id="PTHR18921:SF2">
    <property type="entry name" value="THYROID RECEPTOR-INTERACTING PROTEIN 11"/>
    <property type="match status" value="1"/>
</dbReference>
<feature type="compositionally biased region" description="Polar residues" evidence="5">
    <location>
        <begin position="915"/>
        <end position="929"/>
    </location>
</feature>
<feature type="coiled-coil region" evidence="4">
    <location>
        <begin position="1294"/>
        <end position="1380"/>
    </location>
</feature>